<proteinExistence type="predicted"/>
<dbReference type="GO" id="GO:0005524">
    <property type="term" value="F:ATP binding"/>
    <property type="evidence" value="ECO:0007669"/>
    <property type="project" value="UniProtKB-KW"/>
</dbReference>
<dbReference type="InterPro" id="IPR011009">
    <property type="entry name" value="Kinase-like_dom_sf"/>
</dbReference>
<evidence type="ECO:0000259" key="4">
    <source>
        <dbReference type="PROSITE" id="PS50011"/>
    </source>
</evidence>
<dbReference type="AlphaFoldDB" id="A0A0C2FCY7"/>
<dbReference type="GO" id="GO:0004713">
    <property type="term" value="F:protein tyrosine kinase activity"/>
    <property type="evidence" value="ECO:0007669"/>
    <property type="project" value="InterPro"/>
</dbReference>
<dbReference type="InterPro" id="IPR001245">
    <property type="entry name" value="Ser-Thr/Tyr_kinase_cat_dom"/>
</dbReference>
<keyword evidence="1" id="KW-0547">Nucleotide-binding</keyword>
<feature type="chain" id="PRO_5002148375" description="Protein kinase domain-containing protein" evidence="3">
    <location>
        <begin position="20"/>
        <end position="177"/>
    </location>
</feature>
<dbReference type="SUPFAM" id="SSF56112">
    <property type="entry name" value="Protein kinase-like (PK-like)"/>
    <property type="match status" value="1"/>
</dbReference>
<keyword evidence="3" id="KW-0732">Signal</keyword>
<feature type="domain" description="Protein kinase" evidence="4">
    <location>
        <begin position="1"/>
        <end position="177"/>
    </location>
</feature>
<evidence type="ECO:0000313" key="6">
    <source>
        <dbReference type="Proteomes" id="UP000054047"/>
    </source>
</evidence>
<evidence type="ECO:0000256" key="3">
    <source>
        <dbReference type="SAM" id="SignalP"/>
    </source>
</evidence>
<dbReference type="Proteomes" id="UP000054047">
    <property type="component" value="Unassembled WGS sequence"/>
</dbReference>
<dbReference type="PANTHER" id="PTHR24418">
    <property type="entry name" value="TYROSINE-PROTEIN KINASE"/>
    <property type="match status" value="1"/>
</dbReference>
<dbReference type="PROSITE" id="PS50011">
    <property type="entry name" value="PROTEIN_KINASE_DOM"/>
    <property type="match status" value="1"/>
</dbReference>
<dbReference type="OrthoDB" id="546826at2759"/>
<feature type="signal peptide" evidence="3">
    <location>
        <begin position="1"/>
        <end position="19"/>
    </location>
</feature>
<accession>A0A0C2FCY7</accession>
<dbReference type="InterPro" id="IPR008266">
    <property type="entry name" value="Tyr_kinase_AS"/>
</dbReference>
<organism evidence="5 6">
    <name type="scientific">Ancylostoma duodenale</name>
    <dbReference type="NCBI Taxonomy" id="51022"/>
    <lineage>
        <taxon>Eukaryota</taxon>
        <taxon>Metazoa</taxon>
        <taxon>Ecdysozoa</taxon>
        <taxon>Nematoda</taxon>
        <taxon>Chromadorea</taxon>
        <taxon>Rhabditida</taxon>
        <taxon>Rhabditina</taxon>
        <taxon>Rhabditomorpha</taxon>
        <taxon>Strongyloidea</taxon>
        <taxon>Ancylostomatidae</taxon>
        <taxon>Ancylostomatinae</taxon>
        <taxon>Ancylostoma</taxon>
    </lineage>
</organism>
<dbReference type="InterPro" id="IPR050198">
    <property type="entry name" value="Non-receptor_tyrosine_kinases"/>
</dbReference>
<gene>
    <name evidence="5" type="ORF">ANCDUO_23569</name>
</gene>
<evidence type="ECO:0000313" key="5">
    <source>
        <dbReference type="EMBL" id="KIH46380.1"/>
    </source>
</evidence>
<dbReference type="PROSITE" id="PS00109">
    <property type="entry name" value="PROTEIN_KINASE_TYR"/>
    <property type="match status" value="1"/>
</dbReference>
<dbReference type="Gene3D" id="1.10.510.10">
    <property type="entry name" value="Transferase(Phosphotransferase) domain 1"/>
    <property type="match status" value="1"/>
</dbReference>
<dbReference type="InterPro" id="IPR020635">
    <property type="entry name" value="Tyr_kinase_cat_dom"/>
</dbReference>
<evidence type="ECO:0000256" key="1">
    <source>
        <dbReference type="ARBA" id="ARBA00022741"/>
    </source>
</evidence>
<sequence>MKIHGLFSLLCLLFDLLQLSRDNGVTISPKLIKEILKEARIMRRLRHPNIVTFVGVVLVDHPLYIILEYVQGGALDSYLRKNKDKIKDDERLQLALGVAWGMEYLHKVNILHRDIAARNCLYDKRFTVGLICHFQSIIKIECGIISGENIRFRYSYMSCILVKSPTKVYPMWRLGQW</sequence>
<dbReference type="InterPro" id="IPR000719">
    <property type="entry name" value="Prot_kinase_dom"/>
</dbReference>
<name>A0A0C2FCY7_9BILA</name>
<keyword evidence="6" id="KW-1185">Reference proteome</keyword>
<dbReference type="SMART" id="SM00219">
    <property type="entry name" value="TyrKc"/>
    <property type="match status" value="1"/>
</dbReference>
<dbReference type="Pfam" id="PF07714">
    <property type="entry name" value="PK_Tyr_Ser-Thr"/>
    <property type="match status" value="1"/>
</dbReference>
<dbReference type="EMBL" id="KN769425">
    <property type="protein sequence ID" value="KIH46380.1"/>
    <property type="molecule type" value="Genomic_DNA"/>
</dbReference>
<keyword evidence="2" id="KW-0067">ATP-binding</keyword>
<evidence type="ECO:0000256" key="2">
    <source>
        <dbReference type="ARBA" id="ARBA00022840"/>
    </source>
</evidence>
<protein>
    <recommendedName>
        <fullName evidence="4">Protein kinase domain-containing protein</fullName>
    </recommendedName>
</protein>
<reference evidence="5 6" key="1">
    <citation type="submission" date="2013-12" db="EMBL/GenBank/DDBJ databases">
        <title>Draft genome of the parsitic nematode Ancylostoma duodenale.</title>
        <authorList>
            <person name="Mitreva M."/>
        </authorList>
    </citation>
    <scope>NUCLEOTIDE SEQUENCE [LARGE SCALE GENOMIC DNA]</scope>
    <source>
        <strain evidence="5 6">Zhejiang</strain>
    </source>
</reference>